<keyword evidence="2" id="KW-1185">Reference proteome</keyword>
<organism evidence="1 2">
    <name type="scientific">Eggerthella guodeyinii</name>
    <dbReference type="NCBI Taxonomy" id="2690837"/>
    <lineage>
        <taxon>Bacteria</taxon>
        <taxon>Bacillati</taxon>
        <taxon>Actinomycetota</taxon>
        <taxon>Coriobacteriia</taxon>
        <taxon>Eggerthellales</taxon>
        <taxon>Eggerthellaceae</taxon>
        <taxon>Eggerthella</taxon>
    </lineage>
</organism>
<protein>
    <submittedName>
        <fullName evidence="1">Uncharacterized protein</fullName>
    </submittedName>
</protein>
<dbReference type="Proteomes" id="UP000438093">
    <property type="component" value="Unassembled WGS sequence"/>
</dbReference>
<evidence type="ECO:0000313" key="1">
    <source>
        <dbReference type="EMBL" id="MRX82244.1"/>
    </source>
</evidence>
<gene>
    <name evidence="1" type="ORF">GJG86_07030</name>
</gene>
<accession>A0A6N7RM69</accession>
<reference evidence="2" key="1">
    <citation type="submission" date="2019-08" db="EMBL/GenBank/DDBJ databases">
        <title>Arthrobacter sp. nov., isolated from plateau pika and Tibetan wild ass.</title>
        <authorList>
            <person name="Ge Y."/>
        </authorList>
    </citation>
    <scope>NUCLEOTIDE SEQUENCE [LARGE SCALE GENOMIC DNA]</scope>
    <source>
        <strain evidence="2">HF-4214</strain>
    </source>
</reference>
<proteinExistence type="predicted"/>
<comment type="caution">
    <text evidence="1">The sequence shown here is derived from an EMBL/GenBank/DDBJ whole genome shotgun (WGS) entry which is preliminary data.</text>
</comment>
<sequence>MNGMGPTIALIDYQERMKQRIADDERLMEFATAVIYGEDGTGGVSALMGSAHADALFWRFLAAGTWRTCTEQCDASESTVRRMVREAFDLVDALGFDRTAKGEGIAED</sequence>
<dbReference type="RefSeq" id="WP_154333112.1">
    <property type="nucleotide sequence ID" value="NZ_VTFY01000004.1"/>
</dbReference>
<name>A0A6N7RM69_9ACTN</name>
<dbReference type="AlphaFoldDB" id="A0A6N7RM69"/>
<dbReference type="EMBL" id="VTFY01000004">
    <property type="protein sequence ID" value="MRX82244.1"/>
    <property type="molecule type" value="Genomic_DNA"/>
</dbReference>
<evidence type="ECO:0000313" key="2">
    <source>
        <dbReference type="Proteomes" id="UP000438093"/>
    </source>
</evidence>